<keyword evidence="5" id="KW-0175">Coiled coil</keyword>
<dbReference type="GO" id="GO:0005739">
    <property type="term" value="C:mitochondrion"/>
    <property type="evidence" value="ECO:0007669"/>
    <property type="project" value="UniProtKB-SubCell"/>
</dbReference>
<comment type="subcellular location">
    <subcellularLocation>
        <location evidence="1">Mitochondrion</location>
    </subcellularLocation>
</comment>
<dbReference type="Proteomes" id="UP001360560">
    <property type="component" value="Unassembled WGS sequence"/>
</dbReference>
<comment type="similarity">
    <text evidence="2 4">Belongs to the ATPase inhibitor family.</text>
</comment>
<comment type="caution">
    <text evidence="6">The sequence shown here is derived from an EMBL/GenBank/DDBJ whole genome shotgun (WGS) entry which is preliminary data.</text>
</comment>
<keyword evidence="7" id="KW-1185">Reference proteome</keyword>
<evidence type="ECO:0000313" key="6">
    <source>
        <dbReference type="EMBL" id="GMM38288.1"/>
    </source>
</evidence>
<dbReference type="GO" id="GO:0042030">
    <property type="term" value="F:ATPase inhibitor activity"/>
    <property type="evidence" value="ECO:0007669"/>
    <property type="project" value="InterPro"/>
</dbReference>
<dbReference type="EMBL" id="BTFZ01000019">
    <property type="protein sequence ID" value="GMM38288.1"/>
    <property type="molecule type" value="Genomic_DNA"/>
</dbReference>
<keyword evidence="3" id="KW-0496">Mitochondrion</keyword>
<feature type="coiled-coil region" evidence="5">
    <location>
        <begin position="44"/>
        <end position="88"/>
    </location>
</feature>
<dbReference type="RefSeq" id="XP_064855284.1">
    <property type="nucleotide sequence ID" value="XM_064999212.1"/>
</dbReference>
<protein>
    <recommendedName>
        <fullName evidence="4">ATPase inhibitor, mitochondrial</fullName>
    </recommendedName>
</protein>
<dbReference type="Pfam" id="PF04568">
    <property type="entry name" value="IATP"/>
    <property type="match status" value="1"/>
</dbReference>
<proteinExistence type="inferred from homology"/>
<gene>
    <name evidence="6" type="ORF">DASC09_056270</name>
</gene>
<evidence type="ECO:0000256" key="4">
    <source>
        <dbReference type="RuleBase" id="RU368087"/>
    </source>
</evidence>
<evidence type="ECO:0000313" key="7">
    <source>
        <dbReference type="Proteomes" id="UP001360560"/>
    </source>
</evidence>
<organism evidence="6 7">
    <name type="scientific">Saccharomycopsis crataegensis</name>
    <dbReference type="NCBI Taxonomy" id="43959"/>
    <lineage>
        <taxon>Eukaryota</taxon>
        <taxon>Fungi</taxon>
        <taxon>Dikarya</taxon>
        <taxon>Ascomycota</taxon>
        <taxon>Saccharomycotina</taxon>
        <taxon>Saccharomycetes</taxon>
        <taxon>Saccharomycopsidaceae</taxon>
        <taxon>Saccharomycopsis</taxon>
    </lineage>
</organism>
<dbReference type="Gene3D" id="1.20.5.500">
    <property type="entry name" value="Single helix bin"/>
    <property type="match status" value="1"/>
</dbReference>
<name>A0AAV5QTX2_9ASCO</name>
<evidence type="ECO:0000256" key="1">
    <source>
        <dbReference type="ARBA" id="ARBA00004173"/>
    </source>
</evidence>
<dbReference type="InterPro" id="IPR007648">
    <property type="entry name" value="ATPase_inhibitor_mt"/>
</dbReference>
<accession>A0AAV5QTX2</accession>
<evidence type="ECO:0000256" key="3">
    <source>
        <dbReference type="ARBA" id="ARBA00023128"/>
    </source>
</evidence>
<evidence type="ECO:0000256" key="5">
    <source>
        <dbReference type="SAM" id="Coils"/>
    </source>
</evidence>
<comment type="function">
    <text evidence="4">Inhibits the enzyme activity of ATPase.</text>
</comment>
<evidence type="ECO:0000256" key="2">
    <source>
        <dbReference type="ARBA" id="ARBA00010901"/>
    </source>
</evidence>
<sequence>MVFALTRRLAVSGAAKRVVAAPSFAVRSYSEGHVAPGSKAFSEKEKAQEDMYIKEHEREQLKKLKDSLAKIKEQTATLESEISKIEKN</sequence>
<dbReference type="GeneID" id="90076277"/>
<dbReference type="AlphaFoldDB" id="A0AAV5QTX2"/>
<reference evidence="6 7" key="1">
    <citation type="journal article" date="2023" name="Elife">
        <title>Identification of key yeast species and microbe-microbe interactions impacting larval growth of Drosophila in the wild.</title>
        <authorList>
            <person name="Mure A."/>
            <person name="Sugiura Y."/>
            <person name="Maeda R."/>
            <person name="Honda K."/>
            <person name="Sakurai N."/>
            <person name="Takahashi Y."/>
            <person name="Watada M."/>
            <person name="Katoh T."/>
            <person name="Gotoh A."/>
            <person name="Gotoh Y."/>
            <person name="Taniguchi I."/>
            <person name="Nakamura K."/>
            <person name="Hayashi T."/>
            <person name="Katayama T."/>
            <person name="Uemura T."/>
            <person name="Hattori Y."/>
        </authorList>
    </citation>
    <scope>NUCLEOTIDE SEQUENCE [LARGE SCALE GENOMIC DNA]</scope>
    <source>
        <strain evidence="6 7">SC-9</strain>
    </source>
</reference>